<keyword evidence="2" id="KW-0614">Plasmid</keyword>
<dbReference type="EMBL" id="MN101858">
    <property type="protein sequence ID" value="QEI44960.1"/>
    <property type="molecule type" value="Genomic_DNA"/>
</dbReference>
<geneLocation type="plasmid" evidence="2">
    <name>p2019XSD11-TC2-284</name>
</geneLocation>
<sequence>MSIITNLRFNRHINVTVLRCPIIYNISYGWKNVTKCPSGREADMPVDFLTTEQTESYGRFTGEPDELQLARYFHLDEADKEFIGKSRGDHNRLGIALQIGCVRFLGTFLTDMNHIPSGVRHFTARQLGIRDITVLAEYGQRENTRREHAALIRQHYQYREFAWPWTFRLTRLLYTRSWISNERPGLLFDLATGWLMQHRITEILRQYFIRHCCK</sequence>
<evidence type="ECO:0000313" key="2">
    <source>
        <dbReference type="EMBL" id="QEI44960.1"/>
    </source>
</evidence>
<gene>
    <name evidence="2" type="ORF">p2019XSD11-TC2-284_00096</name>
</gene>
<organism evidence="2">
    <name type="scientific">Escherichia coli</name>
    <dbReference type="NCBI Taxonomy" id="562"/>
    <lineage>
        <taxon>Bacteria</taxon>
        <taxon>Pseudomonadati</taxon>
        <taxon>Pseudomonadota</taxon>
        <taxon>Gammaproteobacteria</taxon>
        <taxon>Enterobacterales</taxon>
        <taxon>Enterobacteriaceae</taxon>
        <taxon>Escherichia</taxon>
    </lineage>
</organism>
<evidence type="ECO:0000259" key="1">
    <source>
        <dbReference type="Pfam" id="PF13700"/>
    </source>
</evidence>
<protein>
    <recommendedName>
        <fullName evidence="1">DUF4158 domain-containing protein</fullName>
    </recommendedName>
</protein>
<dbReference type="Pfam" id="PF13700">
    <property type="entry name" value="DUF4158"/>
    <property type="match status" value="1"/>
</dbReference>
<dbReference type="AlphaFoldDB" id="A0A5C0E3U6"/>
<name>A0A5C0E3U6_ECOLX</name>
<dbReference type="InterPro" id="IPR025296">
    <property type="entry name" value="DUF4158"/>
</dbReference>
<accession>A0A5C0E3U6</accession>
<feature type="domain" description="DUF4158" evidence="1">
    <location>
        <begin position="48"/>
        <end position="200"/>
    </location>
</feature>
<reference evidence="2" key="1">
    <citation type="submission" date="2019-06" db="EMBL/GenBank/DDBJ databases">
        <title>Genomic and phenotypic analysis of NDM-1-producing atypical Enteroaggregative Escherichia coli causing a fatal outbreak.</title>
        <authorList>
            <person name="Bai L."/>
        </authorList>
    </citation>
    <scope>NUCLEOTIDE SEQUENCE</scope>
    <source>
        <strain evidence="2">2019XSD11-TC2</strain>
        <plasmid evidence="2">p2019XSD11-TC2-284</plasmid>
    </source>
</reference>
<proteinExistence type="predicted"/>